<organism evidence="1 2">
    <name type="scientific">Vallitalea longa</name>
    <dbReference type="NCBI Taxonomy" id="2936439"/>
    <lineage>
        <taxon>Bacteria</taxon>
        <taxon>Bacillati</taxon>
        <taxon>Bacillota</taxon>
        <taxon>Clostridia</taxon>
        <taxon>Lachnospirales</taxon>
        <taxon>Vallitaleaceae</taxon>
        <taxon>Vallitalea</taxon>
    </lineage>
</organism>
<comment type="caution">
    <text evidence="1">The sequence shown here is derived from an EMBL/GenBank/DDBJ whole genome shotgun (WGS) entry which is preliminary data.</text>
</comment>
<dbReference type="Gene3D" id="2.40.50.480">
    <property type="match status" value="1"/>
</dbReference>
<protein>
    <recommendedName>
        <fullName evidence="3">YxeA family protein</fullName>
    </recommendedName>
</protein>
<sequence length="135" mass="15375">MKSKTLILLVIFVPLIIAGAIWAKGYYNDRYVASDIFYTQIPSDEVNEDSWLLNDKGVKQEKGKQYELMGYNEKGEERIVHFFKKGVAKDYFAPGTYMKVTVSKTIELGQKVVSEGDIPKSVLKMIKEKGTKIDK</sequence>
<gene>
    <name evidence="1" type="ORF">SH1V18_34580</name>
</gene>
<dbReference type="Proteomes" id="UP001144256">
    <property type="component" value="Unassembled WGS sequence"/>
</dbReference>
<evidence type="ECO:0008006" key="3">
    <source>
        <dbReference type="Google" id="ProtNLM"/>
    </source>
</evidence>
<dbReference type="Pfam" id="PF06486">
    <property type="entry name" value="DUF1093"/>
    <property type="match status" value="1"/>
</dbReference>
<dbReference type="InterPro" id="IPR036166">
    <property type="entry name" value="YxeA-like_sf"/>
</dbReference>
<proteinExistence type="predicted"/>
<keyword evidence="2" id="KW-1185">Reference proteome</keyword>
<dbReference type="SUPFAM" id="SSF159121">
    <property type="entry name" value="BC4932-like"/>
    <property type="match status" value="1"/>
</dbReference>
<accession>A0A9W6DH10</accession>
<dbReference type="InterPro" id="IPR006542">
    <property type="entry name" value="DUF1093"/>
</dbReference>
<reference evidence="1" key="1">
    <citation type="submission" date="2022-06" db="EMBL/GenBank/DDBJ databases">
        <title>Vallitalea longa sp. nov., an anaerobic bacterium isolated from marine sediment.</title>
        <authorList>
            <person name="Hirano S."/>
            <person name="Terahara T."/>
            <person name="Mori K."/>
            <person name="Hamada M."/>
            <person name="Matsumoto R."/>
            <person name="Kobayashi T."/>
        </authorList>
    </citation>
    <scope>NUCLEOTIDE SEQUENCE</scope>
    <source>
        <strain evidence="1">SH18-1</strain>
    </source>
</reference>
<evidence type="ECO:0000313" key="2">
    <source>
        <dbReference type="Proteomes" id="UP001144256"/>
    </source>
</evidence>
<dbReference type="RefSeq" id="WP_281817578.1">
    <property type="nucleotide sequence ID" value="NZ_BRLB01000013.1"/>
</dbReference>
<name>A0A9W6DH10_9FIRM</name>
<evidence type="ECO:0000313" key="1">
    <source>
        <dbReference type="EMBL" id="GKX30978.1"/>
    </source>
</evidence>
<dbReference type="AlphaFoldDB" id="A0A9W6DH10"/>
<dbReference type="EMBL" id="BRLB01000013">
    <property type="protein sequence ID" value="GKX30978.1"/>
    <property type="molecule type" value="Genomic_DNA"/>
</dbReference>
<dbReference type="NCBIfam" id="TIGR01655">
    <property type="entry name" value="yxeA_fam"/>
    <property type="match status" value="1"/>
</dbReference>